<proteinExistence type="predicted"/>
<evidence type="ECO:0000256" key="3">
    <source>
        <dbReference type="ARBA" id="ARBA00022692"/>
    </source>
</evidence>
<evidence type="ECO:0000313" key="9">
    <source>
        <dbReference type="Proteomes" id="UP001172756"/>
    </source>
</evidence>
<dbReference type="GO" id="GO:0005886">
    <property type="term" value="C:plasma membrane"/>
    <property type="evidence" value="ECO:0007669"/>
    <property type="project" value="UniProtKB-SubCell"/>
</dbReference>
<feature type="transmembrane region" description="Helical" evidence="6">
    <location>
        <begin position="49"/>
        <end position="69"/>
    </location>
</feature>
<dbReference type="Pfam" id="PF07690">
    <property type="entry name" value="MFS_1"/>
    <property type="match status" value="1"/>
</dbReference>
<feature type="transmembrane region" description="Helical" evidence="6">
    <location>
        <begin position="7"/>
        <end position="29"/>
    </location>
</feature>
<protein>
    <submittedName>
        <fullName evidence="8">MFS transporter</fullName>
    </submittedName>
</protein>
<evidence type="ECO:0000313" key="8">
    <source>
        <dbReference type="EMBL" id="MDN4483176.1"/>
    </source>
</evidence>
<evidence type="ECO:0000259" key="7">
    <source>
        <dbReference type="PROSITE" id="PS50850"/>
    </source>
</evidence>
<keyword evidence="5 6" id="KW-0472">Membrane</keyword>
<feature type="transmembrane region" description="Helical" evidence="6">
    <location>
        <begin position="102"/>
        <end position="120"/>
    </location>
</feature>
<dbReference type="GO" id="GO:0022857">
    <property type="term" value="F:transmembrane transporter activity"/>
    <property type="evidence" value="ECO:0007669"/>
    <property type="project" value="InterPro"/>
</dbReference>
<feature type="transmembrane region" description="Helical" evidence="6">
    <location>
        <begin position="132"/>
        <end position="153"/>
    </location>
</feature>
<dbReference type="PANTHER" id="PTHR42718">
    <property type="entry name" value="MAJOR FACILITATOR SUPERFAMILY MULTIDRUG TRANSPORTER MFSC"/>
    <property type="match status" value="1"/>
</dbReference>
<evidence type="ECO:0000256" key="5">
    <source>
        <dbReference type="ARBA" id="ARBA00023136"/>
    </source>
</evidence>
<evidence type="ECO:0000256" key="4">
    <source>
        <dbReference type="ARBA" id="ARBA00022989"/>
    </source>
</evidence>
<feature type="domain" description="Major facilitator superfamily (MFS) profile" evidence="7">
    <location>
        <begin position="7"/>
        <end position="446"/>
    </location>
</feature>
<sequence>MNRPRAVLAIAILGSFVAFLDGSIVTVALPAMERDLGGGVSMQQWVVDSYLITLGALILVAGSLSDLLGRIRILRLGLLGFAVASVAIALAPTAGVLIGARLFQGAAGALLVPSSLALIMSTFRGPEQAKAIGTWTGATTGAFVIGPLLGGLLTDLASWRWAFGINVLPIAITILLLGRLGPSERRRPGTRVDVVGAVLAAGGLGATVFALIEQPRLGWMHPAIIVTGTLGALALIGMLIHESRTPAPMLPLSLFRIRNFAWGNAATWMIYGALALNGFILGVYLQTGAGLSATQAGMASLPVMLLMILGSSTVGRWAGHRGPRLFMTAGPAVMAVGSVMLLAVDAEFDYWTQVLPGVIVFGAGLTLTVAPLTSAILSPVGPDRAGIASAVNNAVARIAGLVAVAMLGSIVAGLLDLTGFHRATVVTAVLLAAGAAISWAGIRNDAAVQET</sequence>
<keyword evidence="4 6" id="KW-1133">Transmembrane helix</keyword>
<organism evidence="8 9">
    <name type="scientific">Demequina lignilytica</name>
    <dbReference type="NCBI Taxonomy" id="3051663"/>
    <lineage>
        <taxon>Bacteria</taxon>
        <taxon>Bacillati</taxon>
        <taxon>Actinomycetota</taxon>
        <taxon>Actinomycetes</taxon>
        <taxon>Micrococcales</taxon>
        <taxon>Demequinaceae</taxon>
        <taxon>Demequina</taxon>
    </lineage>
</organism>
<feature type="transmembrane region" description="Helical" evidence="6">
    <location>
        <begin position="261"/>
        <end position="285"/>
    </location>
</feature>
<comment type="caution">
    <text evidence="8">The sequence shown here is derived from an EMBL/GenBank/DDBJ whole genome shotgun (WGS) entry which is preliminary data.</text>
</comment>
<feature type="transmembrane region" description="Helical" evidence="6">
    <location>
        <begin position="350"/>
        <end position="373"/>
    </location>
</feature>
<evidence type="ECO:0000256" key="6">
    <source>
        <dbReference type="SAM" id="Phobius"/>
    </source>
</evidence>
<dbReference type="SUPFAM" id="SSF103473">
    <property type="entry name" value="MFS general substrate transporter"/>
    <property type="match status" value="1"/>
</dbReference>
<dbReference type="Proteomes" id="UP001172756">
    <property type="component" value="Unassembled WGS sequence"/>
</dbReference>
<dbReference type="RefSeq" id="WP_301160098.1">
    <property type="nucleotide sequence ID" value="NZ_JAUHQB010000003.1"/>
</dbReference>
<dbReference type="Gene3D" id="1.20.1720.10">
    <property type="entry name" value="Multidrug resistance protein D"/>
    <property type="match status" value="1"/>
</dbReference>
<feature type="transmembrane region" description="Helical" evidence="6">
    <location>
        <begin position="420"/>
        <end position="442"/>
    </location>
</feature>
<dbReference type="InterPro" id="IPR011701">
    <property type="entry name" value="MFS"/>
</dbReference>
<dbReference type="PANTHER" id="PTHR42718:SF9">
    <property type="entry name" value="MAJOR FACILITATOR SUPERFAMILY MULTIDRUG TRANSPORTER MFSC"/>
    <property type="match status" value="1"/>
</dbReference>
<dbReference type="AlphaFoldDB" id="A0AB35MHB0"/>
<feature type="transmembrane region" description="Helical" evidence="6">
    <location>
        <begin position="218"/>
        <end position="240"/>
    </location>
</feature>
<gene>
    <name evidence="8" type="ORF">QQ002_06455</name>
</gene>
<comment type="subcellular location">
    <subcellularLocation>
        <location evidence="1">Cell membrane</location>
        <topology evidence="1">Multi-pass membrane protein</topology>
    </subcellularLocation>
</comment>
<dbReference type="Gene3D" id="1.20.1250.20">
    <property type="entry name" value="MFS general substrate transporter like domains"/>
    <property type="match status" value="1"/>
</dbReference>
<feature type="transmembrane region" description="Helical" evidence="6">
    <location>
        <begin position="297"/>
        <end position="318"/>
    </location>
</feature>
<dbReference type="CDD" id="cd17321">
    <property type="entry name" value="MFS_MMR_MDR_like"/>
    <property type="match status" value="1"/>
</dbReference>
<dbReference type="InterPro" id="IPR036259">
    <property type="entry name" value="MFS_trans_sf"/>
</dbReference>
<reference evidence="8 9" key="1">
    <citation type="submission" date="2023-06" db="EMBL/GenBank/DDBJ databases">
        <title>SYSU T0a273.</title>
        <authorList>
            <person name="Gao L."/>
            <person name="Fang B.-Z."/>
            <person name="Li W.-J."/>
        </authorList>
    </citation>
    <scope>NUCLEOTIDE SEQUENCE [LARGE SCALE GENOMIC DNA]</scope>
    <source>
        <strain evidence="8 9">SYSU T0a273</strain>
    </source>
</reference>
<feature type="transmembrane region" description="Helical" evidence="6">
    <location>
        <begin position="192"/>
        <end position="212"/>
    </location>
</feature>
<feature type="transmembrane region" description="Helical" evidence="6">
    <location>
        <begin position="325"/>
        <end position="344"/>
    </location>
</feature>
<keyword evidence="2" id="KW-0813">Transport</keyword>
<accession>A0AB35MHB0</accession>
<evidence type="ECO:0000256" key="2">
    <source>
        <dbReference type="ARBA" id="ARBA00022448"/>
    </source>
</evidence>
<feature type="transmembrane region" description="Helical" evidence="6">
    <location>
        <begin position="159"/>
        <end position="180"/>
    </location>
</feature>
<feature type="transmembrane region" description="Helical" evidence="6">
    <location>
        <begin position="76"/>
        <end position="96"/>
    </location>
</feature>
<feature type="transmembrane region" description="Helical" evidence="6">
    <location>
        <begin position="394"/>
        <end position="414"/>
    </location>
</feature>
<dbReference type="PROSITE" id="PS50850">
    <property type="entry name" value="MFS"/>
    <property type="match status" value="1"/>
</dbReference>
<evidence type="ECO:0000256" key="1">
    <source>
        <dbReference type="ARBA" id="ARBA00004651"/>
    </source>
</evidence>
<dbReference type="EMBL" id="JAUHQB010000003">
    <property type="protein sequence ID" value="MDN4483176.1"/>
    <property type="molecule type" value="Genomic_DNA"/>
</dbReference>
<dbReference type="InterPro" id="IPR020846">
    <property type="entry name" value="MFS_dom"/>
</dbReference>
<name>A0AB35MHB0_9MICO</name>
<keyword evidence="3 6" id="KW-0812">Transmembrane</keyword>